<comment type="similarity">
    <text evidence="3">Belongs to the peptidase M36 family.</text>
</comment>
<dbReference type="Proteomes" id="UP000321533">
    <property type="component" value="Chromosome"/>
</dbReference>
<dbReference type="GO" id="GO:0005615">
    <property type="term" value="C:extracellular space"/>
    <property type="evidence" value="ECO:0007669"/>
    <property type="project" value="InterPro"/>
</dbReference>
<evidence type="ECO:0000256" key="8">
    <source>
        <dbReference type="ARBA" id="ARBA00022801"/>
    </source>
</evidence>
<keyword evidence="4" id="KW-0964">Secreted</keyword>
<proteinExistence type="inferred from homology"/>
<dbReference type="Gene3D" id="3.10.450.490">
    <property type="match status" value="1"/>
</dbReference>
<dbReference type="Gene3D" id="2.60.120.260">
    <property type="entry name" value="Galactose-binding domain-like"/>
    <property type="match status" value="1"/>
</dbReference>
<dbReference type="PANTHER" id="PTHR33478:SF1">
    <property type="entry name" value="EXTRACELLULAR METALLOPROTEINASE MEP"/>
    <property type="match status" value="1"/>
</dbReference>
<evidence type="ECO:0000256" key="10">
    <source>
        <dbReference type="ARBA" id="ARBA00023049"/>
    </source>
</evidence>
<feature type="chain" id="PRO_5022854742" evidence="12">
    <location>
        <begin position="33"/>
        <end position="1127"/>
    </location>
</feature>
<dbReference type="SUPFAM" id="SSF55486">
    <property type="entry name" value="Metalloproteases ('zincins'), catalytic domain"/>
    <property type="match status" value="1"/>
</dbReference>
<evidence type="ECO:0000256" key="7">
    <source>
        <dbReference type="ARBA" id="ARBA00022729"/>
    </source>
</evidence>
<evidence type="ECO:0000256" key="3">
    <source>
        <dbReference type="ARBA" id="ARBA00006006"/>
    </source>
</evidence>
<evidence type="ECO:0000259" key="13">
    <source>
        <dbReference type="Pfam" id="PF01345"/>
    </source>
</evidence>
<evidence type="ECO:0000313" key="16">
    <source>
        <dbReference type="EMBL" id="QEC69939.1"/>
    </source>
</evidence>
<dbReference type="Pfam" id="PF01345">
    <property type="entry name" value="DUF11"/>
    <property type="match status" value="1"/>
</dbReference>
<evidence type="ECO:0000256" key="5">
    <source>
        <dbReference type="ARBA" id="ARBA00022670"/>
    </source>
</evidence>
<sequence>MKNILMTLPTQITRKFACVFLFVLICSAQLFAQQTDLLKATDVIKQNAASIGLSDNDLNNYRIADAYTDKLSGATIYYLQQTYKGIDVLNAIQIVAIQNSQVVSVAGKRIDGMELKANVKNAIAAVTPENAVRAMAKHLNLTVPAFIVALKTMNDKKVVAFGDLGISSVPVRSKLIWVTGNKSNNAILSWQVEVQPKGVADHWLVQVDASKGNVLGKMNLNINCTWGNGENKTLAADDDIVNNASSVSTETFGLNAINSAEYRVIPFPAESPIHTGGTAALVSNPWELAGTGNNATSLKWNDDGTTTYDYTRGNNVLAQEDSNANNGNGKRAISTTAIPDLTFDYPPDYTQQPTITVNRNFAITNLFYWNNIMHDISYQYGFDELSGNFQANNLGRGGTDGDYVLADAQDGRALNNADFSTPDDGSNPRMQMYLWSGSPKIDGDLDNGVVAHEYTHGISTRLTGGPSNSTCLQNVEQMGEGWSDYLALMVTTDWHTATVNDGPNKRPIGNYVIGSSTTGGGIRTYPYSTDMNIDPWTYADMAATGSEVHVIGEIWCTVLWDMTWNIIQMDGINKNIYDANATGGNSAALKLVMEGMKLQSCSPGFIDGRDAILKADTLLYGGKYSCAIWSAFRKRGMGYYALQRSNDIAGDEKADFDSVILVKTANKDSFVQQETITYTFKVNTVPCISLSNYKIVDTLPSNVTYVSSSSGVYNAGNRTVTFSNINLAANSSVTYTIKVTVNNGSYTAPVQHINETFAGNTIPSGWTVYNFKSNPWTVSTAESHSAPYALFAADISSTSLTRFSTSTAFPLTNNSTLTFWHYYNTESGWDGGRVEISTNNGVTYSDLSKYMIQNGYQNSIYDSIIKTFRPAFSGNSNGFIRTVINLTSFAGKSAKFRFVFTSDEAVGVEGWYIDDITLTSESGIQNLGQFFNSNNLLATSSTAYSTIKEGTLPLTWGEFTAVKNGNTSLLKWQTLQEYNTANFIIERSTDGVNFHQLATVAAAGSSSIARTYQLTDQLPLNGKDFYRIKQVDKDGKFTYSPVRSLEFLLNQIINITPNPAHDKIAVTISGNDKALKVSIIDATGKQVKSFNMQGQYLQLSLPGIAPGIYYIRIAGDGINSTHKLIVQ</sequence>
<keyword evidence="9" id="KW-0862">Zinc</keyword>
<organism evidence="16 17">
    <name type="scientific">Panacibacter ginsenosidivorans</name>
    <dbReference type="NCBI Taxonomy" id="1813871"/>
    <lineage>
        <taxon>Bacteria</taxon>
        <taxon>Pseudomonadati</taxon>
        <taxon>Bacteroidota</taxon>
        <taxon>Chitinophagia</taxon>
        <taxon>Chitinophagales</taxon>
        <taxon>Chitinophagaceae</taxon>
        <taxon>Panacibacter</taxon>
    </lineage>
</organism>
<dbReference type="Pfam" id="PF02128">
    <property type="entry name" value="Peptidase_M36"/>
    <property type="match status" value="1"/>
</dbReference>
<evidence type="ECO:0000256" key="4">
    <source>
        <dbReference type="ARBA" id="ARBA00022525"/>
    </source>
</evidence>
<dbReference type="InterPro" id="IPR026444">
    <property type="entry name" value="Secre_tail"/>
</dbReference>
<dbReference type="NCBIfam" id="TIGR01451">
    <property type="entry name" value="B_ant_repeat"/>
    <property type="match status" value="1"/>
</dbReference>
<dbReference type="Gene3D" id="1.10.390.10">
    <property type="entry name" value="Neutral Protease Domain 2"/>
    <property type="match status" value="1"/>
</dbReference>
<keyword evidence="8" id="KW-0378">Hydrolase</keyword>
<name>A0A5B8VF52_9BACT</name>
<dbReference type="PANTHER" id="PTHR33478">
    <property type="entry name" value="EXTRACELLULAR METALLOPROTEINASE MEP"/>
    <property type="match status" value="1"/>
</dbReference>
<keyword evidence="7 12" id="KW-0732">Signal</keyword>
<dbReference type="GO" id="GO:0008270">
    <property type="term" value="F:zinc ion binding"/>
    <property type="evidence" value="ECO:0007669"/>
    <property type="project" value="InterPro"/>
</dbReference>
<dbReference type="InterPro" id="IPR047589">
    <property type="entry name" value="DUF11_rpt"/>
</dbReference>
<dbReference type="Gene3D" id="3.10.170.10">
    <property type="match status" value="1"/>
</dbReference>
<evidence type="ECO:0000259" key="14">
    <source>
        <dbReference type="Pfam" id="PF07504"/>
    </source>
</evidence>
<dbReference type="Pfam" id="PF20773">
    <property type="entry name" value="InhA-like_MAM"/>
    <property type="match status" value="1"/>
</dbReference>
<dbReference type="InterPro" id="IPR027268">
    <property type="entry name" value="Peptidase_M4/M1_CTD_sf"/>
</dbReference>
<dbReference type="EMBL" id="CP042435">
    <property type="protein sequence ID" value="QEC69939.1"/>
    <property type="molecule type" value="Genomic_DNA"/>
</dbReference>
<reference evidence="16 17" key="1">
    <citation type="journal article" date="2016" name="Int. J. Syst. Evol. Microbiol.">
        <title>Panacibacter ginsenosidivorans gen. nov., sp. nov., with ginsenoside converting activity isolated from soil of a ginseng field.</title>
        <authorList>
            <person name="Siddiqi M.Z."/>
            <person name="Muhammad Shafi S."/>
            <person name="Choi K.D."/>
            <person name="Im W.T."/>
        </authorList>
    </citation>
    <scope>NUCLEOTIDE SEQUENCE [LARGE SCALE GENOMIC DNA]</scope>
    <source>
        <strain evidence="16 17">Gsoil1550</strain>
    </source>
</reference>
<dbReference type="GO" id="GO:0006508">
    <property type="term" value="P:proteolysis"/>
    <property type="evidence" value="ECO:0007669"/>
    <property type="project" value="UniProtKB-KW"/>
</dbReference>
<keyword evidence="6" id="KW-0479">Metal-binding</keyword>
<dbReference type="CDD" id="cd09596">
    <property type="entry name" value="M36"/>
    <property type="match status" value="1"/>
</dbReference>
<dbReference type="InterPro" id="IPR050371">
    <property type="entry name" value="Fungal_virulence_M36"/>
</dbReference>
<accession>A0A5B8VF52</accession>
<dbReference type="InterPro" id="IPR001842">
    <property type="entry name" value="Peptidase_M36"/>
</dbReference>
<dbReference type="NCBIfam" id="TIGR04183">
    <property type="entry name" value="Por_Secre_tail"/>
    <property type="match status" value="1"/>
</dbReference>
<gene>
    <name evidence="16" type="ORF">FRZ67_22535</name>
</gene>
<evidence type="ECO:0000313" key="17">
    <source>
        <dbReference type="Proteomes" id="UP000321533"/>
    </source>
</evidence>
<protein>
    <submittedName>
        <fullName evidence="16">T9SS type A sorting domain-containing protein</fullName>
    </submittedName>
</protein>
<comment type="cofactor">
    <cofactor evidence="1">
        <name>Zn(2+)</name>
        <dbReference type="ChEBI" id="CHEBI:29105"/>
    </cofactor>
</comment>
<dbReference type="InterPro" id="IPR011096">
    <property type="entry name" value="FTP_domain"/>
</dbReference>
<evidence type="ECO:0000259" key="15">
    <source>
        <dbReference type="Pfam" id="PF18962"/>
    </source>
</evidence>
<feature type="signal peptide" evidence="12">
    <location>
        <begin position="1"/>
        <end position="32"/>
    </location>
</feature>
<keyword evidence="17" id="KW-1185">Reference proteome</keyword>
<evidence type="ECO:0000256" key="12">
    <source>
        <dbReference type="SAM" id="SignalP"/>
    </source>
</evidence>
<dbReference type="AlphaFoldDB" id="A0A5B8VF52"/>
<dbReference type="PRINTS" id="PR00999">
    <property type="entry name" value="FUNGALYSIN"/>
</dbReference>
<keyword evidence="5" id="KW-0645">Protease</keyword>
<dbReference type="GO" id="GO:0004222">
    <property type="term" value="F:metalloendopeptidase activity"/>
    <property type="evidence" value="ECO:0007669"/>
    <property type="project" value="InterPro"/>
</dbReference>
<dbReference type="Pfam" id="PF18962">
    <property type="entry name" value="Por_Secre_tail"/>
    <property type="match status" value="1"/>
</dbReference>
<feature type="domain" description="FTP" evidence="14">
    <location>
        <begin position="60"/>
        <end position="107"/>
    </location>
</feature>
<evidence type="ECO:0000256" key="6">
    <source>
        <dbReference type="ARBA" id="ARBA00022723"/>
    </source>
</evidence>
<feature type="domain" description="Secretion system C-terminal sorting" evidence="15">
    <location>
        <begin position="1057"/>
        <end position="1126"/>
    </location>
</feature>
<comment type="subcellular location">
    <subcellularLocation>
        <location evidence="2">Secreted</location>
    </subcellularLocation>
</comment>
<evidence type="ECO:0000256" key="11">
    <source>
        <dbReference type="ARBA" id="ARBA00023145"/>
    </source>
</evidence>
<dbReference type="Pfam" id="PF07504">
    <property type="entry name" value="FTP"/>
    <property type="match status" value="1"/>
</dbReference>
<keyword evidence="10" id="KW-0482">Metalloprotease</keyword>
<dbReference type="KEGG" id="pgin:FRZ67_22535"/>
<evidence type="ECO:0000256" key="9">
    <source>
        <dbReference type="ARBA" id="ARBA00022833"/>
    </source>
</evidence>
<evidence type="ECO:0000256" key="1">
    <source>
        <dbReference type="ARBA" id="ARBA00001947"/>
    </source>
</evidence>
<evidence type="ECO:0000256" key="2">
    <source>
        <dbReference type="ARBA" id="ARBA00004613"/>
    </source>
</evidence>
<dbReference type="InterPro" id="IPR001434">
    <property type="entry name" value="OmcB-like_DUF11"/>
</dbReference>
<keyword evidence="11" id="KW-0865">Zymogen</keyword>
<feature type="domain" description="DUF11" evidence="13">
    <location>
        <begin position="661"/>
        <end position="749"/>
    </location>
</feature>